<dbReference type="AlphaFoldDB" id="W0AEF2"/>
<dbReference type="PROSITE" id="PS50006">
    <property type="entry name" value="FHA_DOMAIN"/>
    <property type="match status" value="2"/>
</dbReference>
<evidence type="ECO:0000313" key="13">
    <source>
        <dbReference type="Proteomes" id="UP000018851"/>
    </source>
</evidence>
<dbReference type="InterPro" id="IPR008984">
    <property type="entry name" value="SMAD_FHA_dom_sf"/>
</dbReference>
<dbReference type="GO" id="GO:0016887">
    <property type="term" value="F:ATP hydrolysis activity"/>
    <property type="evidence" value="ECO:0007669"/>
    <property type="project" value="InterPro"/>
</dbReference>
<feature type="transmembrane region" description="Helical" evidence="9">
    <location>
        <begin position="738"/>
        <end position="756"/>
    </location>
</feature>
<dbReference type="PANTHER" id="PTHR48041:SF139">
    <property type="entry name" value="PROTEIN SCARLET"/>
    <property type="match status" value="1"/>
</dbReference>
<dbReference type="Gene3D" id="3.40.50.300">
    <property type="entry name" value="P-loop containing nucleotide triphosphate hydrolases"/>
    <property type="match status" value="1"/>
</dbReference>
<dbReference type="Pfam" id="PF00005">
    <property type="entry name" value="ABC_tran"/>
    <property type="match status" value="1"/>
</dbReference>
<feature type="transmembrane region" description="Helical" evidence="9">
    <location>
        <begin position="658"/>
        <end position="677"/>
    </location>
</feature>
<keyword evidence="6 9" id="KW-1133">Transmembrane helix</keyword>
<dbReference type="PATRIC" id="fig|1123269.5.peg.2920"/>
<keyword evidence="2" id="KW-0813">Transport</keyword>
<reference evidence="12 13" key="1">
    <citation type="submission" date="2013-07" db="EMBL/GenBank/DDBJ databases">
        <title>Completed genome of Sphingomonas sanxanigenens NX02.</title>
        <authorList>
            <person name="Ma T."/>
            <person name="Huang H."/>
            <person name="Wu M."/>
            <person name="Li X."/>
            <person name="Li G."/>
        </authorList>
    </citation>
    <scope>NUCLEOTIDE SEQUENCE [LARGE SCALE GENOMIC DNA]</scope>
    <source>
        <strain evidence="12 13">NX02</strain>
    </source>
</reference>
<keyword evidence="4" id="KW-0547">Nucleotide-binding</keyword>
<keyword evidence="3 9" id="KW-0812">Transmembrane</keyword>
<evidence type="ECO:0000259" key="10">
    <source>
        <dbReference type="PROSITE" id="PS50006"/>
    </source>
</evidence>
<dbReference type="SUPFAM" id="SSF52540">
    <property type="entry name" value="P-loop containing nucleoside triphosphate hydrolases"/>
    <property type="match status" value="1"/>
</dbReference>
<evidence type="ECO:0000256" key="2">
    <source>
        <dbReference type="ARBA" id="ARBA00022448"/>
    </source>
</evidence>
<protein>
    <recommendedName>
        <fullName evidence="14">ABC transporter domain-containing protein</fullName>
    </recommendedName>
</protein>
<dbReference type="InterPro" id="IPR017871">
    <property type="entry name" value="ABC_transporter-like_CS"/>
</dbReference>
<evidence type="ECO:0000256" key="3">
    <source>
        <dbReference type="ARBA" id="ARBA00022692"/>
    </source>
</evidence>
<evidence type="ECO:0000256" key="4">
    <source>
        <dbReference type="ARBA" id="ARBA00022741"/>
    </source>
</evidence>
<evidence type="ECO:0000256" key="5">
    <source>
        <dbReference type="ARBA" id="ARBA00022840"/>
    </source>
</evidence>
<dbReference type="eggNOG" id="COG1131">
    <property type="taxonomic scope" value="Bacteria"/>
</dbReference>
<dbReference type="KEGG" id="ssan:NX02_14970"/>
<dbReference type="PANTHER" id="PTHR48041">
    <property type="entry name" value="ABC TRANSPORTER G FAMILY MEMBER 28"/>
    <property type="match status" value="1"/>
</dbReference>
<evidence type="ECO:0000256" key="6">
    <source>
        <dbReference type="ARBA" id="ARBA00022989"/>
    </source>
</evidence>
<dbReference type="Gene3D" id="2.60.200.20">
    <property type="match status" value="2"/>
</dbReference>
<comment type="subcellular location">
    <subcellularLocation>
        <location evidence="1">Membrane</location>
        <topology evidence="1">Multi-pass membrane protein</topology>
    </subcellularLocation>
</comment>
<dbReference type="OrthoDB" id="151099at2"/>
<dbReference type="PROSITE" id="PS50893">
    <property type="entry name" value="ABC_TRANSPORTER_2"/>
    <property type="match status" value="1"/>
</dbReference>
<dbReference type="STRING" id="1123269.NX02_14970"/>
<dbReference type="InterPro" id="IPR000253">
    <property type="entry name" value="FHA_dom"/>
</dbReference>
<feature type="compositionally biased region" description="Pro residues" evidence="8">
    <location>
        <begin position="102"/>
        <end position="119"/>
    </location>
</feature>
<dbReference type="InterPro" id="IPR027417">
    <property type="entry name" value="P-loop_NTPase"/>
</dbReference>
<dbReference type="HOGENOM" id="CLU_012042_1_1_5"/>
<dbReference type="Pfam" id="PF00498">
    <property type="entry name" value="FHA"/>
    <property type="match status" value="2"/>
</dbReference>
<evidence type="ECO:0008006" key="14">
    <source>
        <dbReference type="Google" id="ProtNLM"/>
    </source>
</evidence>
<keyword evidence="13" id="KW-1185">Reference proteome</keyword>
<dbReference type="SUPFAM" id="SSF49879">
    <property type="entry name" value="SMAD/FHA domain"/>
    <property type="match status" value="2"/>
</dbReference>
<keyword evidence="5" id="KW-0067">ATP-binding</keyword>
<dbReference type="PROSITE" id="PS00211">
    <property type="entry name" value="ABC_TRANSPORTER_1"/>
    <property type="match status" value="1"/>
</dbReference>
<evidence type="ECO:0000259" key="11">
    <source>
        <dbReference type="PROSITE" id="PS50893"/>
    </source>
</evidence>
<evidence type="ECO:0000256" key="9">
    <source>
        <dbReference type="SAM" id="Phobius"/>
    </source>
</evidence>
<dbReference type="Proteomes" id="UP000018851">
    <property type="component" value="Chromosome"/>
</dbReference>
<dbReference type="InterPro" id="IPR013525">
    <property type="entry name" value="ABC2_TM"/>
</dbReference>
<dbReference type="SMART" id="SM00382">
    <property type="entry name" value="AAA"/>
    <property type="match status" value="1"/>
</dbReference>
<dbReference type="GO" id="GO:0005524">
    <property type="term" value="F:ATP binding"/>
    <property type="evidence" value="ECO:0007669"/>
    <property type="project" value="UniProtKB-KW"/>
</dbReference>
<keyword evidence="7 9" id="KW-0472">Membrane</keyword>
<name>W0AEF2_9SPHN</name>
<evidence type="ECO:0000256" key="1">
    <source>
        <dbReference type="ARBA" id="ARBA00004141"/>
    </source>
</evidence>
<dbReference type="GO" id="GO:0016020">
    <property type="term" value="C:membrane"/>
    <property type="evidence" value="ECO:0007669"/>
    <property type="project" value="UniProtKB-SubCell"/>
</dbReference>
<dbReference type="InterPro" id="IPR003593">
    <property type="entry name" value="AAA+_ATPase"/>
</dbReference>
<dbReference type="RefSeq" id="WP_025292881.1">
    <property type="nucleotide sequence ID" value="NZ_CP006644.1"/>
</dbReference>
<sequence>MAGITLIDREGRRFALAGTGPWRIGRQNICDVQIPDDPYCGRTQCELRLDGNKAILSPISRSPTQIDGREIQSASPLADGSLITFGQTELRVEMDSSAPHAAPRPAPRPQTIPPGPMPSPIHGSMTIGREPGADGLALDHPAVSRRHAILHGGGDPRIEDLGSTNGTYVNGERVRGSQRLAEGDSIAFGPLRFMFSGGTLREPRKAGKVAIAADAVCFDVPAKGGRKRILHGTSLRIGRGEFVCLVGGSGAGKSTLMNLLAGRRQASVGTIRVEGVDIAREFESIKQSMAFVPQREVLHEHLTVRRALGYIAELRLPSDTPRAERDAAVAQAIVDVELTQQADTEFHRLSGGQKKRACLAAEILCRPKILFLDEITSGLDEQTDFEIMQLLRRLADGGTTVVCVTHTLANIQRFCHRVVIMGSGGHLTFSGAPDDALGFFGIERLGDVFPMLTRDKAPGWAERWQQRDDGVDGDGEPATTSQFQRQRMPAGRKLAVGLHQFSVLLRRNVALLAADRGTLGLVFAQALIIGVFVGWALSDFGEGMMAITSRKTLLMLLVVSSIWMGCNGASKDIVGEAEILQREKDVNLAMGAYLAARMLVSSVFVLMQCGLLFALVYGLSEEIPGGVPQQLALTFAAGLMGVAVGLLISAASSTPSQATSIVPLVLIPQLIFIGTVVPNLPELLAGIAETAIPSNVLNAAMTAVYVENDGPIMELDFATGQRVPLETASLGGLEATVLVHYLLFVLATYGVLLFRYRSGRNA</sequence>
<gene>
    <name evidence="12" type="ORF">NX02_14970</name>
</gene>
<dbReference type="InterPro" id="IPR003439">
    <property type="entry name" value="ABC_transporter-like_ATP-bd"/>
</dbReference>
<proteinExistence type="predicted"/>
<feature type="region of interest" description="Disordered" evidence="8">
    <location>
        <begin position="95"/>
        <end position="137"/>
    </location>
</feature>
<dbReference type="GO" id="GO:0140359">
    <property type="term" value="F:ABC-type transporter activity"/>
    <property type="evidence" value="ECO:0007669"/>
    <property type="project" value="InterPro"/>
</dbReference>
<feature type="domain" description="FHA" evidence="10">
    <location>
        <begin position="125"/>
        <end position="174"/>
    </location>
</feature>
<dbReference type="Pfam" id="PF01061">
    <property type="entry name" value="ABC2_membrane"/>
    <property type="match status" value="1"/>
</dbReference>
<organism evidence="12 13">
    <name type="scientific">Sphingomonas sanxanigenens DSM 19645 = NX02</name>
    <dbReference type="NCBI Taxonomy" id="1123269"/>
    <lineage>
        <taxon>Bacteria</taxon>
        <taxon>Pseudomonadati</taxon>
        <taxon>Pseudomonadota</taxon>
        <taxon>Alphaproteobacteria</taxon>
        <taxon>Sphingomonadales</taxon>
        <taxon>Sphingomonadaceae</taxon>
        <taxon>Sphingomonas</taxon>
    </lineage>
</organism>
<dbReference type="EMBL" id="CP006644">
    <property type="protein sequence ID" value="AHE54678.1"/>
    <property type="molecule type" value="Genomic_DNA"/>
</dbReference>
<feature type="domain" description="ABC transporter" evidence="11">
    <location>
        <begin position="211"/>
        <end position="448"/>
    </location>
</feature>
<evidence type="ECO:0000256" key="8">
    <source>
        <dbReference type="SAM" id="MobiDB-lite"/>
    </source>
</evidence>
<dbReference type="CDD" id="cd00060">
    <property type="entry name" value="FHA"/>
    <property type="match status" value="2"/>
</dbReference>
<evidence type="ECO:0000256" key="7">
    <source>
        <dbReference type="ARBA" id="ARBA00023136"/>
    </source>
</evidence>
<feature type="transmembrane region" description="Helical" evidence="9">
    <location>
        <begin position="631"/>
        <end position="652"/>
    </location>
</feature>
<feature type="domain" description="FHA" evidence="10">
    <location>
        <begin position="22"/>
        <end position="71"/>
    </location>
</feature>
<accession>W0AEF2</accession>
<feature type="transmembrane region" description="Helical" evidence="9">
    <location>
        <begin position="519"/>
        <end position="540"/>
    </location>
</feature>
<dbReference type="InterPro" id="IPR050352">
    <property type="entry name" value="ABCG_transporters"/>
</dbReference>
<evidence type="ECO:0000313" key="12">
    <source>
        <dbReference type="EMBL" id="AHE54678.1"/>
    </source>
</evidence>
<feature type="transmembrane region" description="Helical" evidence="9">
    <location>
        <begin position="590"/>
        <end position="619"/>
    </location>
</feature>
<dbReference type="SMART" id="SM00240">
    <property type="entry name" value="FHA"/>
    <property type="match status" value="2"/>
</dbReference>